<evidence type="ECO:0000256" key="2">
    <source>
        <dbReference type="SAM" id="MobiDB-lite"/>
    </source>
</evidence>
<dbReference type="Pfam" id="PF08238">
    <property type="entry name" value="Sel1"/>
    <property type="match status" value="2"/>
</dbReference>
<evidence type="ECO:0000313" key="4">
    <source>
        <dbReference type="Proteomes" id="UP000266841"/>
    </source>
</evidence>
<dbReference type="SMART" id="SM00671">
    <property type="entry name" value="SEL1"/>
    <property type="match status" value="3"/>
</dbReference>
<feature type="compositionally biased region" description="Basic and acidic residues" evidence="2">
    <location>
        <begin position="221"/>
        <end position="232"/>
    </location>
</feature>
<evidence type="ECO:0000256" key="1">
    <source>
        <dbReference type="ARBA" id="ARBA00038101"/>
    </source>
</evidence>
<dbReference type="InterPro" id="IPR006597">
    <property type="entry name" value="Sel1-like"/>
</dbReference>
<dbReference type="InterPro" id="IPR011990">
    <property type="entry name" value="TPR-like_helical_dom_sf"/>
</dbReference>
<dbReference type="PANTHER" id="PTHR11102">
    <property type="entry name" value="SEL-1-LIKE PROTEIN"/>
    <property type="match status" value="1"/>
</dbReference>
<gene>
    <name evidence="3" type="ORF">THAOC_07664</name>
</gene>
<keyword evidence="4" id="KW-1185">Reference proteome</keyword>
<name>K0T166_THAOC</name>
<accession>K0T166</accession>
<dbReference type="OrthoDB" id="202041at2759"/>
<dbReference type="eggNOG" id="ENOG502SDB9">
    <property type="taxonomic scope" value="Eukaryota"/>
</dbReference>
<sequence>MRRRMDINLLRGGPRESCRAQEDKYLEACRERRRDFIPMAYSLDGLAGKEARAAEKRLASLITSKWDCPYSKMACFVKTWMSLFIVRSISMLLRGSQSLAWRCRPPDNGVVARASVTSQRCQHWGLASVRSVRAWGDWGASTKPRSVSTQSSTSVTRKSEKKDEAQQEKARRETAETYQETPPPRSLACRIPTKYVRCGCRSGRLGGCGVFGHTKSSAAVDGERPPEDRGRPVPDLLRPNRIAHGQACEDEYLLHEEGVQWLTPLPADEASTLALAHKRVSKGDPEAIAYLGDSYYYGDLILEKDLSRAIELWTEAAELGSSGARYQLGVVYYNGIGAEEDKPRGIRHWQQAAMKGDMESRHKLGSVEGKTGNYELAVQHWMISATLGYQDSLNDIKEMFKEGHATKEQYAEALLGYRDAVEETKSPQREEAKRLGV</sequence>
<protein>
    <submittedName>
        <fullName evidence="3">Uncharacterized protein</fullName>
    </submittedName>
</protein>
<reference evidence="3 4" key="1">
    <citation type="journal article" date="2012" name="Genome Biol.">
        <title>Genome and low-iron response of an oceanic diatom adapted to chronic iron limitation.</title>
        <authorList>
            <person name="Lommer M."/>
            <person name="Specht M."/>
            <person name="Roy A.S."/>
            <person name="Kraemer L."/>
            <person name="Andreson R."/>
            <person name="Gutowska M.A."/>
            <person name="Wolf J."/>
            <person name="Bergner S.V."/>
            <person name="Schilhabel M.B."/>
            <person name="Klostermeier U.C."/>
            <person name="Beiko R.G."/>
            <person name="Rosenstiel P."/>
            <person name="Hippler M."/>
            <person name="Laroche J."/>
        </authorList>
    </citation>
    <scope>NUCLEOTIDE SEQUENCE [LARGE SCALE GENOMIC DNA]</scope>
    <source>
        <strain evidence="3 4">CCMP1005</strain>
    </source>
</reference>
<feature type="region of interest" description="Disordered" evidence="2">
    <location>
        <begin position="216"/>
        <end position="237"/>
    </location>
</feature>
<comment type="caution">
    <text evidence="3">The sequence shown here is derived from an EMBL/GenBank/DDBJ whole genome shotgun (WGS) entry which is preliminary data.</text>
</comment>
<organism evidence="3 4">
    <name type="scientific">Thalassiosira oceanica</name>
    <name type="common">Marine diatom</name>
    <dbReference type="NCBI Taxonomy" id="159749"/>
    <lineage>
        <taxon>Eukaryota</taxon>
        <taxon>Sar</taxon>
        <taxon>Stramenopiles</taxon>
        <taxon>Ochrophyta</taxon>
        <taxon>Bacillariophyta</taxon>
        <taxon>Coscinodiscophyceae</taxon>
        <taxon>Thalassiosirophycidae</taxon>
        <taxon>Thalassiosirales</taxon>
        <taxon>Thalassiosiraceae</taxon>
        <taxon>Thalassiosira</taxon>
    </lineage>
</organism>
<dbReference type="InterPro" id="IPR050767">
    <property type="entry name" value="Sel1_AlgK"/>
</dbReference>
<dbReference type="Gene3D" id="1.25.40.10">
    <property type="entry name" value="Tetratricopeptide repeat domain"/>
    <property type="match status" value="1"/>
</dbReference>
<evidence type="ECO:0000313" key="3">
    <source>
        <dbReference type="EMBL" id="EJK70939.1"/>
    </source>
</evidence>
<feature type="region of interest" description="Disordered" evidence="2">
    <location>
        <begin position="139"/>
        <end position="186"/>
    </location>
</feature>
<dbReference type="PANTHER" id="PTHR11102:SF160">
    <property type="entry name" value="ERAD-ASSOCIATED E3 UBIQUITIN-PROTEIN LIGASE COMPONENT HRD3"/>
    <property type="match status" value="1"/>
</dbReference>
<feature type="compositionally biased region" description="Low complexity" evidence="2">
    <location>
        <begin position="146"/>
        <end position="156"/>
    </location>
</feature>
<proteinExistence type="inferred from homology"/>
<comment type="similarity">
    <text evidence="1">Belongs to the sel-1 family.</text>
</comment>
<feature type="compositionally biased region" description="Basic and acidic residues" evidence="2">
    <location>
        <begin position="157"/>
        <end position="175"/>
    </location>
</feature>
<dbReference type="Proteomes" id="UP000266841">
    <property type="component" value="Unassembled WGS sequence"/>
</dbReference>
<dbReference type="EMBL" id="AGNL01007847">
    <property type="protein sequence ID" value="EJK70939.1"/>
    <property type="molecule type" value="Genomic_DNA"/>
</dbReference>
<dbReference type="AlphaFoldDB" id="K0T166"/>
<dbReference type="SUPFAM" id="SSF81901">
    <property type="entry name" value="HCP-like"/>
    <property type="match status" value="1"/>
</dbReference>